<dbReference type="EMBL" id="JBFOLJ010000006">
    <property type="protein sequence ID" value="KAL2528638.1"/>
    <property type="molecule type" value="Genomic_DNA"/>
</dbReference>
<feature type="compositionally biased region" description="Basic and acidic residues" evidence="1">
    <location>
        <begin position="261"/>
        <end position="300"/>
    </location>
</feature>
<feature type="compositionally biased region" description="Polar residues" evidence="1">
    <location>
        <begin position="27"/>
        <end position="38"/>
    </location>
</feature>
<dbReference type="SMART" id="SM01054">
    <property type="entry name" value="CaM_binding"/>
    <property type="match status" value="1"/>
</dbReference>
<feature type="domain" description="Calmodulin-binding" evidence="2">
    <location>
        <begin position="512"/>
        <end position="626"/>
    </location>
</feature>
<dbReference type="PANTHER" id="PTHR33349">
    <property type="entry name" value="EMB|CAB62594.1"/>
    <property type="match status" value="1"/>
</dbReference>
<dbReference type="Proteomes" id="UP001604277">
    <property type="component" value="Unassembled WGS sequence"/>
</dbReference>
<feature type="compositionally biased region" description="Basic and acidic residues" evidence="1">
    <location>
        <begin position="543"/>
        <end position="556"/>
    </location>
</feature>
<feature type="region of interest" description="Disordered" evidence="1">
    <location>
        <begin position="524"/>
        <end position="585"/>
    </location>
</feature>
<reference evidence="4" key="1">
    <citation type="submission" date="2024-07" db="EMBL/GenBank/DDBJ databases">
        <title>Two chromosome-level genome assemblies of Korean endemic species Abeliophyllum distichum and Forsythia ovata (Oleaceae).</title>
        <authorList>
            <person name="Jang H."/>
        </authorList>
    </citation>
    <scope>NUCLEOTIDE SEQUENCE [LARGE SCALE GENOMIC DNA]</scope>
</reference>
<gene>
    <name evidence="3" type="ORF">Fot_21239</name>
</gene>
<dbReference type="AlphaFoldDB" id="A0ABD1UVF2"/>
<feature type="compositionally biased region" description="Basic and acidic residues" evidence="1">
    <location>
        <begin position="215"/>
        <end position="232"/>
    </location>
</feature>
<evidence type="ECO:0000259" key="2">
    <source>
        <dbReference type="SMART" id="SM01054"/>
    </source>
</evidence>
<keyword evidence="4" id="KW-1185">Reference proteome</keyword>
<feature type="region of interest" description="Disordered" evidence="1">
    <location>
        <begin position="1"/>
        <end position="74"/>
    </location>
</feature>
<feature type="compositionally biased region" description="Low complexity" evidence="1">
    <location>
        <begin position="241"/>
        <end position="257"/>
    </location>
</feature>
<feature type="compositionally biased region" description="Low complexity" evidence="1">
    <location>
        <begin position="446"/>
        <end position="458"/>
    </location>
</feature>
<feature type="compositionally biased region" description="Polar residues" evidence="1">
    <location>
        <begin position="55"/>
        <end position="74"/>
    </location>
</feature>
<feature type="region of interest" description="Disordered" evidence="1">
    <location>
        <begin position="215"/>
        <end position="360"/>
    </location>
</feature>
<feature type="region of interest" description="Disordered" evidence="1">
    <location>
        <begin position="436"/>
        <end position="509"/>
    </location>
</feature>
<protein>
    <submittedName>
        <fullName evidence="3">Eukaryotic translation initiation factor 5B-like</fullName>
    </submittedName>
</protein>
<evidence type="ECO:0000313" key="4">
    <source>
        <dbReference type="Proteomes" id="UP001604277"/>
    </source>
</evidence>
<dbReference type="InterPro" id="IPR012417">
    <property type="entry name" value="CaM-bd_dom_pln"/>
</dbReference>
<accession>A0ABD1UVF2</accession>
<proteinExistence type="predicted"/>
<evidence type="ECO:0000256" key="1">
    <source>
        <dbReference type="SAM" id="MobiDB-lite"/>
    </source>
</evidence>
<comment type="caution">
    <text evidence="3">The sequence shown here is derived from an EMBL/GenBank/DDBJ whole genome shotgun (WGS) entry which is preliminary data.</text>
</comment>
<evidence type="ECO:0000313" key="3">
    <source>
        <dbReference type="EMBL" id="KAL2528638.1"/>
    </source>
</evidence>
<feature type="compositionally biased region" description="Acidic residues" evidence="1">
    <location>
        <begin position="461"/>
        <end position="483"/>
    </location>
</feature>
<dbReference type="PANTHER" id="PTHR33349:SF1">
    <property type="entry name" value="EMB|CAB62594.1"/>
    <property type="match status" value="1"/>
</dbReference>
<organism evidence="3 4">
    <name type="scientific">Forsythia ovata</name>
    <dbReference type="NCBI Taxonomy" id="205694"/>
    <lineage>
        <taxon>Eukaryota</taxon>
        <taxon>Viridiplantae</taxon>
        <taxon>Streptophyta</taxon>
        <taxon>Embryophyta</taxon>
        <taxon>Tracheophyta</taxon>
        <taxon>Spermatophyta</taxon>
        <taxon>Magnoliopsida</taxon>
        <taxon>eudicotyledons</taxon>
        <taxon>Gunneridae</taxon>
        <taxon>Pentapetalae</taxon>
        <taxon>asterids</taxon>
        <taxon>lamiids</taxon>
        <taxon>Lamiales</taxon>
        <taxon>Oleaceae</taxon>
        <taxon>Forsythieae</taxon>
        <taxon>Forsythia</taxon>
    </lineage>
</organism>
<name>A0ABD1UVF2_9LAMI</name>
<dbReference type="Pfam" id="PF07839">
    <property type="entry name" value="CaM_binding"/>
    <property type="match status" value="1"/>
</dbReference>
<sequence>MAEENIDSPITPEINGFDREYAGNGSFRKSGSLNNGHGSYSDHRRASMGLYCAGDNSTRNSSGKPDSLNSSQHNVPHYLRASTGSCHDFCKYGRKHAFEAKGRSPLLKRMTRPESNKQNPVETIVPAEIKKEMIIENKLSPDAKIHSPDVKSYSPKCNPFLEAKIHSQNKKTSFVIKTGIRKHKPSPTTKTSSLVPPEIIKREILLPSRKVEVGLKRDTSTDNKMSRDEKKTNNLSKKHSPSVQLKPVKVKPSSSPSDILDGIHWKGRKSSDVQTGRKVEVGLKRDTSTDNKMSRDEKKTNNLSKKHSPSVQLKPVKVKPSSSPFDILDGLHGKGRKSSDVQTGRKMAAPRLSEGKKVAPATASLSPKISLSRTISLKARRARSLKLVSALKDQNGMHKTETKISNNVKVPEKTLHVIKTEIGNNLSEFIPNGHVIPSLPSPPSPKSLSNAKSSSLSSHEQEEETEYTDSEADDFVSDYDTSEEVGGIETAEDNHKTTRRKSTVISEDKDGAPLKLKFRRGKVVDLQSDNSSPRRLRFRRGRVLGEDQNGKGDLKRRNFKKGGSSDDKNGTGPSSRKVVLKHQDVQGKKDAQGLFNNVIEETASKLVESRKSKVKALVGAFETVISLQESKPSSQTVT</sequence>